<reference evidence="1 2" key="1">
    <citation type="journal article" date="2023" name="Nucleic Acids Res.">
        <title>The hologenome of Daphnia magna reveals possible DNA methylation and microbiome-mediated evolution of the host genome.</title>
        <authorList>
            <person name="Chaturvedi A."/>
            <person name="Li X."/>
            <person name="Dhandapani V."/>
            <person name="Marshall H."/>
            <person name="Kissane S."/>
            <person name="Cuenca-Cambronero M."/>
            <person name="Asole G."/>
            <person name="Calvet F."/>
            <person name="Ruiz-Romero M."/>
            <person name="Marangio P."/>
            <person name="Guigo R."/>
            <person name="Rago D."/>
            <person name="Mirbahai L."/>
            <person name="Eastwood N."/>
            <person name="Colbourne J.K."/>
            <person name="Zhou J."/>
            <person name="Mallon E."/>
            <person name="Orsini L."/>
        </authorList>
    </citation>
    <scope>NUCLEOTIDE SEQUENCE [LARGE SCALE GENOMIC DNA]</scope>
    <source>
        <strain evidence="1">LRV0_1</strain>
    </source>
</reference>
<name>A0ABQ9Z2E9_9CRUS</name>
<organism evidence="1 2">
    <name type="scientific">Daphnia magna</name>
    <dbReference type="NCBI Taxonomy" id="35525"/>
    <lineage>
        <taxon>Eukaryota</taxon>
        <taxon>Metazoa</taxon>
        <taxon>Ecdysozoa</taxon>
        <taxon>Arthropoda</taxon>
        <taxon>Crustacea</taxon>
        <taxon>Branchiopoda</taxon>
        <taxon>Diplostraca</taxon>
        <taxon>Cladocera</taxon>
        <taxon>Anomopoda</taxon>
        <taxon>Daphniidae</taxon>
        <taxon>Daphnia</taxon>
    </lineage>
</organism>
<dbReference type="Proteomes" id="UP001234178">
    <property type="component" value="Unassembled WGS sequence"/>
</dbReference>
<protein>
    <recommendedName>
        <fullName evidence="3">Secreted protein</fullName>
    </recommendedName>
</protein>
<evidence type="ECO:0000313" key="2">
    <source>
        <dbReference type="Proteomes" id="UP001234178"/>
    </source>
</evidence>
<accession>A0ABQ9Z2E9</accession>
<comment type="caution">
    <text evidence="1">The sequence shown here is derived from an EMBL/GenBank/DDBJ whole genome shotgun (WGS) entry which is preliminary data.</text>
</comment>
<sequence>MRIAGFLCRLLLFIVLSTKTILRFQVFEIGQHKMVFVLQKFVMAMFLPKHLYMATPFTQTVSNIRNAFSEIGFREKRSTQSLKCPQINYLRSHQNGNHTTTISK</sequence>
<evidence type="ECO:0000313" key="1">
    <source>
        <dbReference type="EMBL" id="KAK4007077.1"/>
    </source>
</evidence>
<keyword evidence="2" id="KW-1185">Reference proteome</keyword>
<proteinExistence type="predicted"/>
<evidence type="ECO:0008006" key="3">
    <source>
        <dbReference type="Google" id="ProtNLM"/>
    </source>
</evidence>
<gene>
    <name evidence="1" type="ORF">OUZ56_012233</name>
</gene>
<dbReference type="EMBL" id="JAOYFB010000002">
    <property type="protein sequence ID" value="KAK4007077.1"/>
    <property type="molecule type" value="Genomic_DNA"/>
</dbReference>